<organism evidence="2 3">
    <name type="scientific">Diaporthe eres</name>
    <name type="common">Phomopsis oblonga</name>
    <dbReference type="NCBI Taxonomy" id="83184"/>
    <lineage>
        <taxon>Eukaryota</taxon>
        <taxon>Fungi</taxon>
        <taxon>Dikarya</taxon>
        <taxon>Ascomycota</taxon>
        <taxon>Pezizomycotina</taxon>
        <taxon>Sordariomycetes</taxon>
        <taxon>Sordariomycetidae</taxon>
        <taxon>Diaporthales</taxon>
        <taxon>Diaporthaceae</taxon>
        <taxon>Diaporthe</taxon>
        <taxon>Diaporthe eres species complex</taxon>
    </lineage>
</organism>
<sequence length="491" mass="54512">MATASRKLSPGGALLRASRMFSLPQAIPPPPGDYQAATSYNSETATQAYPTLQTVTSPENFRQRGDWGFKRNFPMRSTAKTSTPYLRIKQVDSIEHVTDFASAADHTLSLEKWQEMNISISLPHFIPESATSSITAMDMRPESVFESKYDFTAIDSEKKSKAGQMRWKYQGPWLATLTEGEFQKFIKKSVRPRKTEFRQFLREKLAARLTQDAKDRASKEGGDEAAQAAGVVPPGDITENQLTDFLRELRQDRTSLFDTVGEFLDLAPIEPPQPSDQIGDLAPYQSKHLERVNPYALHGPPITHPSAGLSYLRTSAYLDNHPAYGPLKYHPPIKGRVFVSSSDANSLGKSGTLGLGGFIVGSKQISQDLRANATRTYDPGAEGGQKVWAHVFSAQVNSQGRVLLHAEEVQDKYAAESKLVQEEMAGEKQVFHKASEDSTQDFMLPMKAPRPAFKLDRRTRYVNSNTRFTPGNSQSYGVSRLGREEGSDRGL</sequence>
<feature type="compositionally biased region" description="Basic and acidic residues" evidence="1">
    <location>
        <begin position="481"/>
        <end position="491"/>
    </location>
</feature>
<evidence type="ECO:0000256" key="1">
    <source>
        <dbReference type="SAM" id="MobiDB-lite"/>
    </source>
</evidence>
<dbReference type="EMBL" id="JAKNSF020000007">
    <property type="protein sequence ID" value="KAK7737584.1"/>
    <property type="molecule type" value="Genomic_DNA"/>
</dbReference>
<gene>
    <name evidence="2" type="ORF">SLS63_002713</name>
</gene>
<accession>A0ABR1PIF0</accession>
<dbReference type="Proteomes" id="UP001430848">
    <property type="component" value="Unassembled WGS sequence"/>
</dbReference>
<comment type="caution">
    <text evidence="2">The sequence shown here is derived from an EMBL/GenBank/DDBJ whole genome shotgun (WGS) entry which is preliminary data.</text>
</comment>
<protein>
    <submittedName>
        <fullName evidence="2">Uncharacterized protein</fullName>
    </submittedName>
</protein>
<dbReference type="InterPro" id="IPR016712">
    <property type="entry name" value="Rbsml_bS1m-like"/>
</dbReference>
<dbReference type="Pfam" id="PF11709">
    <property type="entry name" value="Mit_ribos_Mrp51"/>
    <property type="match status" value="1"/>
</dbReference>
<proteinExistence type="predicted"/>
<evidence type="ECO:0000313" key="3">
    <source>
        <dbReference type="Proteomes" id="UP001430848"/>
    </source>
</evidence>
<dbReference type="PANTHER" id="PTHR28058">
    <property type="entry name" value="37S RIBOSOMAL PROTEIN MRP51, MITOCHONDRIAL"/>
    <property type="match status" value="1"/>
</dbReference>
<feature type="compositionally biased region" description="Basic and acidic residues" evidence="1">
    <location>
        <begin position="211"/>
        <end position="222"/>
    </location>
</feature>
<feature type="region of interest" description="Disordered" evidence="1">
    <location>
        <begin position="211"/>
        <end position="234"/>
    </location>
</feature>
<feature type="region of interest" description="Disordered" evidence="1">
    <location>
        <begin position="459"/>
        <end position="491"/>
    </location>
</feature>
<reference evidence="2 3" key="1">
    <citation type="submission" date="2024-02" db="EMBL/GenBank/DDBJ databases">
        <title>De novo assembly and annotation of 12 fungi associated with fruit tree decline syndrome in Ontario, Canada.</title>
        <authorList>
            <person name="Sulman M."/>
            <person name="Ellouze W."/>
            <person name="Ilyukhin E."/>
        </authorList>
    </citation>
    <scope>NUCLEOTIDE SEQUENCE [LARGE SCALE GENOMIC DNA]</scope>
    <source>
        <strain evidence="2 3">M169</strain>
    </source>
</reference>
<dbReference type="PANTHER" id="PTHR28058:SF1">
    <property type="entry name" value="SMALL RIBOSOMAL SUBUNIT PROTEIN BS1M"/>
    <property type="match status" value="1"/>
</dbReference>
<name>A0ABR1PIF0_DIAER</name>
<keyword evidence="3" id="KW-1185">Reference proteome</keyword>
<evidence type="ECO:0000313" key="2">
    <source>
        <dbReference type="EMBL" id="KAK7737584.1"/>
    </source>
</evidence>
<feature type="compositionally biased region" description="Polar residues" evidence="1">
    <location>
        <begin position="461"/>
        <end position="477"/>
    </location>
</feature>